<dbReference type="EMBL" id="QZBD01000066">
    <property type="protein sequence ID" value="THY32005.1"/>
    <property type="molecule type" value="Genomic_DNA"/>
</dbReference>
<dbReference type="Pfam" id="PF12796">
    <property type="entry name" value="Ank_2"/>
    <property type="match status" value="1"/>
</dbReference>
<sequence length="104" mass="11529">MSVLTCNIAKLNADYSIRAKVRILPEGGIETNERNSEGSTALHMTVQKRQEKMLQLLLEKDADVDIADDKGRKPVHLAIVSDFQTGLRLLLRHKAPTSFTSAQA</sequence>
<dbReference type="PANTHER" id="PTHR24201">
    <property type="entry name" value="ANK_REP_REGION DOMAIN-CONTAINING PROTEIN"/>
    <property type="match status" value="1"/>
</dbReference>
<accession>A0A4S9LS63</accession>
<name>A0A4S9LS63_AURPU</name>
<organism evidence="4 5">
    <name type="scientific">Aureobasidium pullulans</name>
    <name type="common">Black yeast</name>
    <name type="synonym">Pullularia pullulans</name>
    <dbReference type="NCBI Taxonomy" id="5580"/>
    <lineage>
        <taxon>Eukaryota</taxon>
        <taxon>Fungi</taxon>
        <taxon>Dikarya</taxon>
        <taxon>Ascomycota</taxon>
        <taxon>Pezizomycotina</taxon>
        <taxon>Dothideomycetes</taxon>
        <taxon>Dothideomycetidae</taxon>
        <taxon>Dothideales</taxon>
        <taxon>Saccotheciaceae</taxon>
        <taxon>Aureobasidium</taxon>
    </lineage>
</organism>
<proteinExistence type="predicted"/>
<dbReference type="PANTHER" id="PTHR24201:SF16">
    <property type="entry name" value="ANKYRIN-1-LIKE-RELATED"/>
    <property type="match status" value="1"/>
</dbReference>
<dbReference type="SMART" id="SM00248">
    <property type="entry name" value="ANK"/>
    <property type="match status" value="2"/>
</dbReference>
<evidence type="ECO:0000313" key="5">
    <source>
        <dbReference type="Proteomes" id="UP000306584"/>
    </source>
</evidence>
<gene>
    <name evidence="4" type="ORF">D6D01_02731</name>
</gene>
<reference evidence="4 5" key="1">
    <citation type="submission" date="2018-10" db="EMBL/GenBank/DDBJ databases">
        <title>Fifty Aureobasidium pullulans genomes reveal a recombining polyextremotolerant generalist.</title>
        <authorList>
            <person name="Gostincar C."/>
            <person name="Turk M."/>
            <person name="Zajc J."/>
            <person name="Gunde-Cimerman N."/>
        </authorList>
    </citation>
    <scope>NUCLEOTIDE SEQUENCE [LARGE SCALE GENOMIC DNA]</scope>
    <source>
        <strain evidence="4 5">EXF-6604</strain>
    </source>
</reference>
<dbReference type="Proteomes" id="UP000306584">
    <property type="component" value="Unassembled WGS sequence"/>
</dbReference>
<protein>
    <submittedName>
        <fullName evidence="4">Uncharacterized protein</fullName>
    </submittedName>
</protein>
<keyword evidence="2 3" id="KW-0040">ANK repeat</keyword>
<dbReference type="SUPFAM" id="SSF48403">
    <property type="entry name" value="Ankyrin repeat"/>
    <property type="match status" value="1"/>
</dbReference>
<dbReference type="PROSITE" id="PS50297">
    <property type="entry name" value="ANK_REP_REGION"/>
    <property type="match status" value="1"/>
</dbReference>
<keyword evidence="1" id="KW-0677">Repeat</keyword>
<evidence type="ECO:0000256" key="2">
    <source>
        <dbReference type="ARBA" id="ARBA00023043"/>
    </source>
</evidence>
<evidence type="ECO:0000256" key="1">
    <source>
        <dbReference type="ARBA" id="ARBA00022737"/>
    </source>
</evidence>
<comment type="caution">
    <text evidence="4">The sequence shown here is derived from an EMBL/GenBank/DDBJ whole genome shotgun (WGS) entry which is preliminary data.</text>
</comment>
<evidence type="ECO:0000313" key="4">
    <source>
        <dbReference type="EMBL" id="THY32005.1"/>
    </source>
</evidence>
<feature type="repeat" description="ANK" evidence="3">
    <location>
        <begin position="37"/>
        <end position="69"/>
    </location>
</feature>
<dbReference type="AlphaFoldDB" id="A0A4S9LS63"/>
<evidence type="ECO:0000256" key="3">
    <source>
        <dbReference type="PROSITE-ProRule" id="PRU00023"/>
    </source>
</evidence>
<dbReference type="InterPro" id="IPR050776">
    <property type="entry name" value="Ank_Repeat/CDKN_Inhibitor"/>
</dbReference>
<dbReference type="GO" id="GO:0005634">
    <property type="term" value="C:nucleus"/>
    <property type="evidence" value="ECO:0007669"/>
    <property type="project" value="TreeGrafter"/>
</dbReference>
<dbReference type="InterPro" id="IPR002110">
    <property type="entry name" value="Ankyrin_rpt"/>
</dbReference>
<dbReference type="InterPro" id="IPR036770">
    <property type="entry name" value="Ankyrin_rpt-contain_sf"/>
</dbReference>
<dbReference type="Gene3D" id="1.25.40.20">
    <property type="entry name" value="Ankyrin repeat-containing domain"/>
    <property type="match status" value="1"/>
</dbReference>
<dbReference type="PROSITE" id="PS50088">
    <property type="entry name" value="ANK_REPEAT"/>
    <property type="match status" value="1"/>
</dbReference>